<keyword evidence="5" id="KW-0067">ATP-binding</keyword>
<sequence length="325" mass="37135">MTDENNVFIKNKLLININKDNNILSNLYGPLDKNLKQIENLVNVKITKINNKITIEGNLNDIFITQNLFKLLIKEAIYKSITNEDIKLTFLELNKNNSIAFYDSKKDDTCNSLEIKNVKPRTKNQHDYIKHILSKDIIFGIGPAGTGKTLLAVASAIHLLNKQIIKRIIFTRPVVEAGENLGFLPGDLTQKLDPYLRPIYDFLYNIIGHEKTNKLFDKKILEIAPLAYMRGRTLDNACIILDEAQNTTNEQLKMFITRIGFGSKMIINGDPSQIDLMKHQESGLIKAVNILKNIDQIGIILFNNFDIVRHEIIDKIISAYKREKN</sequence>
<dbReference type="Proteomes" id="UP000266796">
    <property type="component" value="Chromosome"/>
</dbReference>
<keyword evidence="4" id="KW-0547">Nucleotide-binding</keyword>
<dbReference type="EMBL" id="CP025628">
    <property type="protein sequence ID" value="AWD32254.1"/>
    <property type="molecule type" value="Genomic_DNA"/>
</dbReference>
<dbReference type="InterPro" id="IPR003714">
    <property type="entry name" value="PhoH"/>
</dbReference>
<gene>
    <name evidence="8" type="ORF">CKSOR_00118</name>
</gene>
<dbReference type="Gene3D" id="3.40.50.300">
    <property type="entry name" value="P-loop containing nucleotide triphosphate hydrolases"/>
    <property type="match status" value="1"/>
</dbReference>
<dbReference type="SUPFAM" id="SSF52540">
    <property type="entry name" value="P-loop containing nucleoside triphosphate hydrolases"/>
    <property type="match status" value="1"/>
</dbReference>
<dbReference type="GO" id="GO:0005829">
    <property type="term" value="C:cytosol"/>
    <property type="evidence" value="ECO:0007669"/>
    <property type="project" value="TreeGrafter"/>
</dbReference>
<dbReference type="RefSeq" id="WP_108673676.1">
    <property type="nucleotide sequence ID" value="NZ_CP025628.1"/>
</dbReference>
<evidence type="ECO:0000256" key="1">
    <source>
        <dbReference type="ARBA" id="ARBA00004496"/>
    </source>
</evidence>
<evidence type="ECO:0000256" key="3">
    <source>
        <dbReference type="ARBA" id="ARBA00022490"/>
    </source>
</evidence>
<reference evidence="8 9" key="1">
    <citation type="journal article" date="2018" name="Parasitology">
        <title>The reduced genome of Candidatus Kinetoplastibacterium sorsogonicusi, the endosymbiont of Kentomonas sorsogonicus (Trypanosomatidae): loss of the haem-synthesis pathway.</title>
        <authorList>
            <person name="Silva F.M."/>
            <person name="Kostygov A.Y."/>
            <person name="Spodareva V.V."/>
            <person name="Butenko A."/>
            <person name="Tossou R."/>
            <person name="Lukes J."/>
            <person name="Yurchenko V."/>
            <person name="Alves J.M.P."/>
        </authorList>
    </citation>
    <scope>NUCLEOTIDE SEQUENCE [LARGE SCALE GENOMIC DNA]</scope>
    <source>
        <strain evidence="8 9">MF-08</strain>
    </source>
</reference>
<dbReference type="PANTHER" id="PTHR30473:SF1">
    <property type="entry name" value="PHOH-LIKE PROTEIN"/>
    <property type="match status" value="1"/>
</dbReference>
<evidence type="ECO:0000256" key="6">
    <source>
        <dbReference type="ARBA" id="ARBA00039970"/>
    </source>
</evidence>
<accession>A0A3S7J9B3</accession>
<evidence type="ECO:0000256" key="4">
    <source>
        <dbReference type="ARBA" id="ARBA00022741"/>
    </source>
</evidence>
<dbReference type="InterPro" id="IPR051451">
    <property type="entry name" value="PhoH2-like"/>
</dbReference>
<dbReference type="PANTHER" id="PTHR30473">
    <property type="entry name" value="PROTEIN PHOH"/>
    <property type="match status" value="1"/>
</dbReference>
<keyword evidence="9" id="KW-1185">Reference proteome</keyword>
<evidence type="ECO:0000313" key="9">
    <source>
        <dbReference type="Proteomes" id="UP000266796"/>
    </source>
</evidence>
<evidence type="ECO:0000256" key="2">
    <source>
        <dbReference type="ARBA" id="ARBA00010393"/>
    </source>
</evidence>
<feature type="domain" description="PhoH-like protein" evidence="7">
    <location>
        <begin position="118"/>
        <end position="321"/>
    </location>
</feature>
<dbReference type="GO" id="GO:0005524">
    <property type="term" value="F:ATP binding"/>
    <property type="evidence" value="ECO:0007669"/>
    <property type="project" value="UniProtKB-KW"/>
</dbReference>
<dbReference type="KEGG" id="kso:CKSOR_00118"/>
<dbReference type="Pfam" id="PF02562">
    <property type="entry name" value="PhoH"/>
    <property type="match status" value="1"/>
</dbReference>
<comment type="subcellular location">
    <subcellularLocation>
        <location evidence="1">Cytoplasm</location>
    </subcellularLocation>
</comment>
<evidence type="ECO:0000313" key="8">
    <source>
        <dbReference type="EMBL" id="AWD32254.1"/>
    </source>
</evidence>
<evidence type="ECO:0000256" key="5">
    <source>
        <dbReference type="ARBA" id="ARBA00022840"/>
    </source>
</evidence>
<name>A0A3S7J9B3_9PROT</name>
<keyword evidence="3" id="KW-0963">Cytoplasm</keyword>
<dbReference type="InterPro" id="IPR027417">
    <property type="entry name" value="P-loop_NTPase"/>
</dbReference>
<organism evidence="8 9">
    <name type="scientific">Candidatus Kinetoplastidibacterium kentomonadis</name>
    <dbReference type="NCBI Taxonomy" id="1576550"/>
    <lineage>
        <taxon>Bacteria</taxon>
        <taxon>Pseudomonadati</taxon>
        <taxon>Pseudomonadota</taxon>
        <taxon>Betaproteobacteria</taxon>
        <taxon>Candidatus Kinetoplastidibacterium</taxon>
    </lineage>
</organism>
<protein>
    <recommendedName>
        <fullName evidence="6">PhoH-like protein</fullName>
    </recommendedName>
</protein>
<proteinExistence type="inferred from homology"/>
<comment type="similarity">
    <text evidence="2">Belongs to the PhoH family.</text>
</comment>
<evidence type="ECO:0000259" key="7">
    <source>
        <dbReference type="Pfam" id="PF02562"/>
    </source>
</evidence>
<dbReference type="OrthoDB" id="9766527at2"/>
<dbReference type="FunFam" id="3.40.50.300:FF:000013">
    <property type="entry name" value="PhoH family ATPase"/>
    <property type="match status" value="1"/>
</dbReference>
<dbReference type="AlphaFoldDB" id="A0A3S7J9B3"/>